<keyword evidence="2" id="KW-0433">Leucine-rich repeat</keyword>
<dbReference type="InterPro" id="IPR046956">
    <property type="entry name" value="RLP23-like"/>
</dbReference>
<dbReference type="SUPFAM" id="SSF52047">
    <property type="entry name" value="RNI-like"/>
    <property type="match status" value="1"/>
</dbReference>
<keyword evidence="6" id="KW-1133">Transmembrane helix</keyword>
<feature type="chain" id="PRO_5014498676" evidence="10">
    <location>
        <begin position="20"/>
        <end position="288"/>
    </location>
</feature>
<organism evidence="12 14">
    <name type="scientific">Medicago truncatula</name>
    <name type="common">Barrel medic</name>
    <name type="synonym">Medicago tribuloides</name>
    <dbReference type="NCBI Taxonomy" id="3880"/>
    <lineage>
        <taxon>Eukaryota</taxon>
        <taxon>Viridiplantae</taxon>
        <taxon>Streptophyta</taxon>
        <taxon>Embryophyta</taxon>
        <taxon>Tracheophyta</taxon>
        <taxon>Spermatophyta</taxon>
        <taxon>Magnoliopsida</taxon>
        <taxon>eudicotyledons</taxon>
        <taxon>Gunneridae</taxon>
        <taxon>Pentapetalae</taxon>
        <taxon>rosids</taxon>
        <taxon>fabids</taxon>
        <taxon>Fabales</taxon>
        <taxon>Fabaceae</taxon>
        <taxon>Papilionoideae</taxon>
        <taxon>50 kb inversion clade</taxon>
        <taxon>NPAAA clade</taxon>
        <taxon>Hologalegina</taxon>
        <taxon>IRL clade</taxon>
        <taxon>Trifolieae</taxon>
        <taxon>Medicago</taxon>
    </lineage>
</organism>
<reference evidence="13" key="3">
    <citation type="submission" date="2015-06" db="UniProtKB">
        <authorList>
            <consortium name="EnsemblPlants"/>
        </authorList>
    </citation>
    <scope>IDENTIFICATION</scope>
    <source>
        <strain evidence="13">cv. Jemalong A17</strain>
    </source>
</reference>
<feature type="domain" description="Leucine-rich repeat-containing N-terminal plant-type" evidence="11">
    <location>
        <begin position="26"/>
        <end position="59"/>
    </location>
</feature>
<feature type="signal peptide" evidence="10">
    <location>
        <begin position="1"/>
        <end position="19"/>
    </location>
</feature>
<keyword evidence="8" id="KW-0675">Receptor</keyword>
<dbReference type="PANTHER" id="PTHR48063">
    <property type="entry name" value="LRR RECEPTOR-LIKE KINASE"/>
    <property type="match status" value="1"/>
</dbReference>
<dbReference type="Proteomes" id="UP000002051">
    <property type="component" value="Unassembled WGS sequence"/>
</dbReference>
<dbReference type="InterPro" id="IPR032675">
    <property type="entry name" value="LRR_dom_sf"/>
</dbReference>
<keyword evidence="7" id="KW-0472">Membrane</keyword>
<keyword evidence="5" id="KW-0677">Repeat</keyword>
<protein>
    <submittedName>
        <fullName evidence="12">LRR amino-terminal domain protein</fullName>
    </submittedName>
</protein>
<dbReference type="PROSITE" id="PS51450">
    <property type="entry name" value="LRR"/>
    <property type="match status" value="1"/>
</dbReference>
<sequence length="288" mass="32076">MRSLVGVCFLGLLFLEVMCCEGCWKQEREALIALNSQMGNYLSWGNTNDCCQWYGVECNTTTGRVSELELESMDGRTWQVNYSDLISFKELKFLSLYLTQISNCTRTGQVLETISSKLLHLEVLILSAENLTNEILPSLRGFTSLKELVLDGIGLDSDLHFQGLCAILKNLEILDLSNNNFKDTDIASPLSRLSSLKSLSLQGSELTMQSIQKNHGFGFAWPSSLQVLSLSRNSLSNSILSYLNNLPHLKSLDLSANNLKGSLDISGLLNLTSLKILDFSYNHITNFI</sequence>
<dbReference type="PANTHER" id="PTHR48063:SF29">
    <property type="entry name" value="LRR RECEPTOR-LIKE KINASE FAMILY PROTEIN"/>
    <property type="match status" value="1"/>
</dbReference>
<keyword evidence="4 10" id="KW-0732">Signal</keyword>
<dbReference type="EnsemblPlants" id="KEH15873">
    <property type="protein sequence ID" value="KEH15873"/>
    <property type="gene ID" value="MTR_0474s0020"/>
</dbReference>
<reference evidence="12 14" key="2">
    <citation type="journal article" date="2014" name="BMC Genomics">
        <title>An improved genome release (version Mt4.0) for the model legume Medicago truncatula.</title>
        <authorList>
            <person name="Tang H."/>
            <person name="Krishnakumar V."/>
            <person name="Bidwell S."/>
            <person name="Rosen B."/>
            <person name="Chan A."/>
            <person name="Zhou S."/>
            <person name="Gentzbittel L."/>
            <person name="Childs K.L."/>
            <person name="Yandell M."/>
            <person name="Gundlach H."/>
            <person name="Mayer K.F."/>
            <person name="Schwartz D.C."/>
            <person name="Town C.D."/>
        </authorList>
    </citation>
    <scope>GENOME REANNOTATION</scope>
    <source>
        <strain evidence="12">A17</strain>
        <strain evidence="13 14">cv. Jemalong A17</strain>
    </source>
</reference>
<evidence type="ECO:0000313" key="12">
    <source>
        <dbReference type="EMBL" id="KEH15873.1"/>
    </source>
</evidence>
<evidence type="ECO:0000259" key="11">
    <source>
        <dbReference type="Pfam" id="PF08263"/>
    </source>
</evidence>
<dbReference type="HOGENOM" id="CLU_1182757_0_0_1"/>
<comment type="subcellular location">
    <subcellularLocation>
        <location evidence="1">Membrane</location>
        <topology evidence="1">Single-pass type I membrane protein</topology>
    </subcellularLocation>
</comment>
<dbReference type="Pfam" id="PF00560">
    <property type="entry name" value="LRR_1"/>
    <property type="match status" value="2"/>
</dbReference>
<accession>A0A072TFZ7</accession>
<dbReference type="GO" id="GO:0016020">
    <property type="term" value="C:membrane"/>
    <property type="evidence" value="ECO:0007669"/>
    <property type="project" value="UniProtKB-SubCell"/>
</dbReference>
<evidence type="ECO:0000256" key="2">
    <source>
        <dbReference type="ARBA" id="ARBA00022614"/>
    </source>
</evidence>
<evidence type="ECO:0000256" key="4">
    <source>
        <dbReference type="ARBA" id="ARBA00022729"/>
    </source>
</evidence>
<dbReference type="AlphaFoldDB" id="A0A072TFZ7"/>
<evidence type="ECO:0000256" key="9">
    <source>
        <dbReference type="ARBA" id="ARBA00023180"/>
    </source>
</evidence>
<gene>
    <name evidence="12" type="ORF">MTR_0474s0020</name>
</gene>
<dbReference type="InterPro" id="IPR001611">
    <property type="entry name" value="Leu-rich_rpt"/>
</dbReference>
<evidence type="ECO:0000256" key="1">
    <source>
        <dbReference type="ARBA" id="ARBA00004479"/>
    </source>
</evidence>
<dbReference type="PRINTS" id="PR00019">
    <property type="entry name" value="LEURICHRPT"/>
</dbReference>
<dbReference type="InterPro" id="IPR013210">
    <property type="entry name" value="LRR_N_plant-typ"/>
</dbReference>
<evidence type="ECO:0000256" key="3">
    <source>
        <dbReference type="ARBA" id="ARBA00022692"/>
    </source>
</evidence>
<evidence type="ECO:0000256" key="6">
    <source>
        <dbReference type="ARBA" id="ARBA00022989"/>
    </source>
</evidence>
<evidence type="ECO:0000256" key="7">
    <source>
        <dbReference type="ARBA" id="ARBA00023136"/>
    </source>
</evidence>
<evidence type="ECO:0000313" key="13">
    <source>
        <dbReference type="EnsemblPlants" id="KEH15873"/>
    </source>
</evidence>
<proteinExistence type="predicted"/>
<dbReference type="Pfam" id="PF13516">
    <property type="entry name" value="LRR_6"/>
    <property type="match status" value="1"/>
</dbReference>
<evidence type="ECO:0000313" key="14">
    <source>
        <dbReference type="Proteomes" id="UP000002051"/>
    </source>
</evidence>
<feature type="non-terminal residue" evidence="12">
    <location>
        <position position="1"/>
    </location>
</feature>
<evidence type="ECO:0000256" key="8">
    <source>
        <dbReference type="ARBA" id="ARBA00023170"/>
    </source>
</evidence>
<keyword evidence="9" id="KW-0325">Glycoprotein</keyword>
<dbReference type="Gene3D" id="3.80.10.10">
    <property type="entry name" value="Ribonuclease Inhibitor"/>
    <property type="match status" value="2"/>
</dbReference>
<keyword evidence="3" id="KW-0812">Transmembrane</keyword>
<evidence type="ECO:0000256" key="5">
    <source>
        <dbReference type="ARBA" id="ARBA00022737"/>
    </source>
</evidence>
<name>A0A072TFZ7_MEDTR</name>
<keyword evidence="14" id="KW-1185">Reference proteome</keyword>
<dbReference type="EMBL" id="KL403199">
    <property type="protein sequence ID" value="KEH15873.1"/>
    <property type="molecule type" value="Genomic_DNA"/>
</dbReference>
<dbReference type="Pfam" id="PF08263">
    <property type="entry name" value="LRRNT_2"/>
    <property type="match status" value="1"/>
</dbReference>
<reference evidence="12 14" key="1">
    <citation type="journal article" date="2011" name="Nature">
        <title>The Medicago genome provides insight into the evolution of rhizobial symbioses.</title>
        <authorList>
            <person name="Young N.D."/>
            <person name="Debelle F."/>
            <person name="Oldroyd G.E."/>
            <person name="Geurts R."/>
            <person name="Cannon S.B."/>
            <person name="Udvardi M.K."/>
            <person name="Benedito V.A."/>
            <person name="Mayer K.F."/>
            <person name="Gouzy J."/>
            <person name="Schoof H."/>
            <person name="Van de Peer Y."/>
            <person name="Proost S."/>
            <person name="Cook D.R."/>
            <person name="Meyers B.C."/>
            <person name="Spannagl M."/>
            <person name="Cheung F."/>
            <person name="De Mita S."/>
            <person name="Krishnakumar V."/>
            <person name="Gundlach H."/>
            <person name="Zhou S."/>
            <person name="Mudge J."/>
            <person name="Bharti A.K."/>
            <person name="Murray J.D."/>
            <person name="Naoumkina M.A."/>
            <person name="Rosen B."/>
            <person name="Silverstein K.A."/>
            <person name="Tang H."/>
            <person name="Rombauts S."/>
            <person name="Zhao P.X."/>
            <person name="Zhou P."/>
            <person name="Barbe V."/>
            <person name="Bardou P."/>
            <person name="Bechner M."/>
            <person name="Bellec A."/>
            <person name="Berger A."/>
            <person name="Berges H."/>
            <person name="Bidwell S."/>
            <person name="Bisseling T."/>
            <person name="Choisne N."/>
            <person name="Couloux A."/>
            <person name="Denny R."/>
            <person name="Deshpande S."/>
            <person name="Dai X."/>
            <person name="Doyle J.J."/>
            <person name="Dudez A.M."/>
            <person name="Farmer A.D."/>
            <person name="Fouteau S."/>
            <person name="Franken C."/>
            <person name="Gibelin C."/>
            <person name="Gish J."/>
            <person name="Goldstein S."/>
            <person name="Gonzalez A.J."/>
            <person name="Green P.J."/>
            <person name="Hallab A."/>
            <person name="Hartog M."/>
            <person name="Hua A."/>
            <person name="Humphray S.J."/>
            <person name="Jeong D.H."/>
            <person name="Jing Y."/>
            <person name="Jocker A."/>
            <person name="Kenton S.M."/>
            <person name="Kim D.J."/>
            <person name="Klee K."/>
            <person name="Lai H."/>
            <person name="Lang C."/>
            <person name="Lin S."/>
            <person name="Macmil S.L."/>
            <person name="Magdelenat G."/>
            <person name="Matthews L."/>
            <person name="McCorrison J."/>
            <person name="Monaghan E.L."/>
            <person name="Mun J.H."/>
            <person name="Najar F.Z."/>
            <person name="Nicholson C."/>
            <person name="Noirot C."/>
            <person name="O'Bleness M."/>
            <person name="Paule C.R."/>
            <person name="Poulain J."/>
            <person name="Prion F."/>
            <person name="Qin B."/>
            <person name="Qu C."/>
            <person name="Retzel E.F."/>
            <person name="Riddle C."/>
            <person name="Sallet E."/>
            <person name="Samain S."/>
            <person name="Samson N."/>
            <person name="Sanders I."/>
            <person name="Saurat O."/>
            <person name="Scarpelli C."/>
            <person name="Schiex T."/>
            <person name="Segurens B."/>
            <person name="Severin A.J."/>
            <person name="Sherrier D.J."/>
            <person name="Shi R."/>
            <person name="Sims S."/>
            <person name="Singer S.R."/>
            <person name="Sinharoy S."/>
            <person name="Sterck L."/>
            <person name="Viollet A."/>
            <person name="Wang B.B."/>
            <person name="Wang K."/>
            <person name="Wang M."/>
            <person name="Wang X."/>
            <person name="Warfsmann J."/>
            <person name="Weissenbach J."/>
            <person name="White D.D."/>
            <person name="White J.D."/>
            <person name="Wiley G.B."/>
            <person name="Wincker P."/>
            <person name="Xing Y."/>
            <person name="Yang L."/>
            <person name="Yao Z."/>
            <person name="Ying F."/>
            <person name="Zhai J."/>
            <person name="Zhou L."/>
            <person name="Zuber A."/>
            <person name="Denarie J."/>
            <person name="Dixon R.A."/>
            <person name="May G.D."/>
            <person name="Schwartz D.C."/>
            <person name="Rogers J."/>
            <person name="Quetier F."/>
            <person name="Town C.D."/>
            <person name="Roe B.A."/>
        </authorList>
    </citation>
    <scope>NUCLEOTIDE SEQUENCE [LARGE SCALE GENOMIC DNA]</scope>
    <source>
        <strain evidence="12">A17</strain>
        <strain evidence="13 14">cv. Jemalong A17</strain>
    </source>
</reference>
<evidence type="ECO:0000256" key="10">
    <source>
        <dbReference type="SAM" id="SignalP"/>
    </source>
</evidence>